<feature type="chain" id="PRO_5030538074" description="SET domain-containing protein" evidence="1">
    <location>
        <begin position="23"/>
        <end position="531"/>
    </location>
</feature>
<organism evidence="3">
    <name type="scientific">Ditylum brightwellii</name>
    <dbReference type="NCBI Taxonomy" id="49249"/>
    <lineage>
        <taxon>Eukaryota</taxon>
        <taxon>Sar</taxon>
        <taxon>Stramenopiles</taxon>
        <taxon>Ochrophyta</taxon>
        <taxon>Bacillariophyta</taxon>
        <taxon>Mediophyceae</taxon>
        <taxon>Lithodesmiophycidae</taxon>
        <taxon>Lithodesmiales</taxon>
        <taxon>Lithodesmiaceae</taxon>
        <taxon>Ditylum</taxon>
    </lineage>
</organism>
<keyword evidence="1" id="KW-0732">Signal</keyword>
<name>A0A7S4S9S2_9STRA</name>
<reference evidence="3" key="1">
    <citation type="submission" date="2021-01" db="EMBL/GenBank/DDBJ databases">
        <authorList>
            <person name="Corre E."/>
            <person name="Pelletier E."/>
            <person name="Niang G."/>
            <person name="Scheremetjew M."/>
            <person name="Finn R."/>
            <person name="Kale V."/>
            <person name="Holt S."/>
            <person name="Cochrane G."/>
            <person name="Meng A."/>
            <person name="Brown T."/>
            <person name="Cohen L."/>
        </authorList>
    </citation>
    <scope>NUCLEOTIDE SEQUENCE</scope>
    <source>
        <strain evidence="3">GSO104</strain>
    </source>
</reference>
<sequence length="531" mass="59970">MTMIPSILLVSLITMNPYPSSASAIANRTECKDGKEENLASCEVQGEEISINSNDECTLYLAPSSIPNSGFGMYTTIPYKKGSPISENDAPSIINTDINSHQCHKEDYKDVVDWSHSDYVWAADSENMFYESKSSGSVISVMLGSLANSHQGLVNIEEKEDDIYDDSMLHRSIDPGAGAFSYHARTWVASMDIDAGEEIFIDYSDAYFNREKLKHAPRKTDFEQGKKILDEITAFLERKKDAGEKVDDADLSTFKNIVSIYSERTASLFPTTYSSFMEMLTAKPTDQLPWSTVSHPSIEWITQNGICLDNIAMERSTITQAGNGAFARRFIGEGQVVTPAPLLQIMNRDTLKMYKLVEVEDKLVCDENDTEPIGDQLLLNYCFGHVESSLLLCPSSNAIIINHCSDRQDWGGQCGGGKGPNAMYRWATDWDTNTEEWLSLSLEEMQEKNDNRQRGLSFEIVATRDIQPGEEIFIDYGHDWEDAWNYHVENWKPPTGDFESYSSITRLNNEKKDLLDLETQVYLFGGRRRRR</sequence>
<dbReference type="EMBL" id="HBNS01039769">
    <property type="protein sequence ID" value="CAE4637728.1"/>
    <property type="molecule type" value="Transcribed_RNA"/>
</dbReference>
<gene>
    <name evidence="3" type="ORF">DBRI00130_LOCUS30976</name>
</gene>
<evidence type="ECO:0000259" key="2">
    <source>
        <dbReference type="PROSITE" id="PS50280"/>
    </source>
</evidence>
<dbReference type="Pfam" id="PF00856">
    <property type="entry name" value="SET"/>
    <property type="match status" value="1"/>
</dbReference>
<proteinExistence type="predicted"/>
<dbReference type="AlphaFoldDB" id="A0A7S4S9S2"/>
<dbReference type="InterPro" id="IPR001214">
    <property type="entry name" value="SET_dom"/>
</dbReference>
<feature type="domain" description="SET" evidence="2">
    <location>
        <begin position="304"/>
        <end position="477"/>
    </location>
</feature>
<protein>
    <recommendedName>
        <fullName evidence="2">SET domain-containing protein</fullName>
    </recommendedName>
</protein>
<dbReference type="InterPro" id="IPR046341">
    <property type="entry name" value="SET_dom_sf"/>
</dbReference>
<accession>A0A7S4S9S2</accession>
<evidence type="ECO:0000313" key="3">
    <source>
        <dbReference type="EMBL" id="CAE4637728.1"/>
    </source>
</evidence>
<dbReference type="SUPFAM" id="SSF82199">
    <property type="entry name" value="SET domain"/>
    <property type="match status" value="2"/>
</dbReference>
<dbReference type="PROSITE" id="PS50280">
    <property type="entry name" value="SET"/>
    <property type="match status" value="2"/>
</dbReference>
<evidence type="ECO:0000256" key="1">
    <source>
        <dbReference type="SAM" id="SignalP"/>
    </source>
</evidence>
<feature type="domain" description="SET" evidence="2">
    <location>
        <begin position="57"/>
        <end position="204"/>
    </location>
</feature>
<feature type="signal peptide" evidence="1">
    <location>
        <begin position="1"/>
        <end position="22"/>
    </location>
</feature>
<dbReference type="Gene3D" id="2.170.270.10">
    <property type="entry name" value="SET domain"/>
    <property type="match status" value="2"/>
</dbReference>